<dbReference type="RefSeq" id="WP_151144795.1">
    <property type="nucleotide sequence ID" value="NZ_WAGX01000005.1"/>
</dbReference>
<sequence>MYRKKGRKRFERIFWNGRILFKGRRASVHTRYRACFKTGCHGGKRCGCLSATFSHIGHEGLICYEKQEGEWKPEYIVTAILDKECGELLYDEEEDFVACVFHWQEGKISLEELEKEPCEIEGILTFNQKRDSGFKEERQNGKNSYCR</sequence>
<comment type="caution">
    <text evidence="1">The sequence shown here is derived from an EMBL/GenBank/DDBJ whole genome shotgun (WGS) entry which is preliminary data.</text>
</comment>
<reference evidence="1 2" key="2">
    <citation type="submission" date="2020-02" db="EMBL/GenBank/DDBJ databases">
        <title>Candidatus Galacturonibacter soehngenii shows hetero-acetogenic catabolism of galacturonic acid but lacks a canonical carbon monoxide dehydrogenase/acetyl-CoA synthase complex.</title>
        <authorList>
            <person name="Diender M."/>
            <person name="Stouten G.R."/>
            <person name="Petersen J.F."/>
            <person name="Nielsen P.H."/>
            <person name="Dueholm M.S."/>
            <person name="Pronk J.T."/>
            <person name="Van Loosdrecht M.C.M."/>
        </authorList>
    </citation>
    <scope>NUCLEOTIDE SEQUENCE [LARGE SCALE GENOMIC DNA]</scope>
    <source>
        <strain evidence="1">GalUA</strain>
    </source>
</reference>
<dbReference type="EMBL" id="WAGX01000005">
    <property type="protein sequence ID" value="KAB1438033.1"/>
    <property type="molecule type" value="Genomic_DNA"/>
</dbReference>
<reference evidence="1 2" key="1">
    <citation type="submission" date="2019-09" db="EMBL/GenBank/DDBJ databases">
        <authorList>
            <person name="Valk L.C."/>
        </authorList>
    </citation>
    <scope>NUCLEOTIDE SEQUENCE [LARGE SCALE GENOMIC DNA]</scope>
    <source>
        <strain evidence="1">GalUA</strain>
    </source>
</reference>
<evidence type="ECO:0000313" key="2">
    <source>
        <dbReference type="Proteomes" id="UP000461768"/>
    </source>
</evidence>
<proteinExistence type="predicted"/>
<dbReference type="Proteomes" id="UP000461768">
    <property type="component" value="Unassembled WGS sequence"/>
</dbReference>
<keyword evidence="2" id="KW-1185">Reference proteome</keyword>
<name>A0A7V7UBE7_9FIRM</name>
<organism evidence="1 2">
    <name type="scientific">Candidatus Galacturonatibacter soehngenii</name>
    <dbReference type="NCBI Taxonomy" id="2307010"/>
    <lineage>
        <taxon>Bacteria</taxon>
        <taxon>Bacillati</taxon>
        <taxon>Bacillota</taxon>
        <taxon>Clostridia</taxon>
        <taxon>Lachnospirales</taxon>
        <taxon>Lachnospiraceae</taxon>
        <taxon>Candidatus Galacturonatibacter</taxon>
    </lineage>
</organism>
<protein>
    <submittedName>
        <fullName evidence="1">Uncharacterized protein</fullName>
    </submittedName>
</protein>
<evidence type="ECO:0000313" key="1">
    <source>
        <dbReference type="EMBL" id="KAB1438033.1"/>
    </source>
</evidence>
<gene>
    <name evidence="1" type="ORF">F7O84_10685</name>
</gene>
<dbReference type="AlphaFoldDB" id="A0A7V7UBE7"/>
<accession>A0A7V7UBE7</accession>